<accession>A0ABU9BGB9</accession>
<keyword evidence="3" id="KW-1185">Reference proteome</keyword>
<dbReference type="Pfam" id="PF13557">
    <property type="entry name" value="Phenol_MetA_deg"/>
    <property type="match status" value="1"/>
</dbReference>
<dbReference type="EMBL" id="JBBUTF010000032">
    <property type="protein sequence ID" value="MEK8028851.1"/>
    <property type="molecule type" value="Genomic_DNA"/>
</dbReference>
<keyword evidence="1" id="KW-0732">Signal</keyword>
<dbReference type="InterPro" id="IPR025737">
    <property type="entry name" value="FApF"/>
</dbReference>
<comment type="caution">
    <text evidence="2">The sequence shown here is derived from an EMBL/GenBank/DDBJ whole genome shotgun (WGS) entry which is preliminary data.</text>
</comment>
<evidence type="ECO:0000313" key="3">
    <source>
        <dbReference type="Proteomes" id="UP001368500"/>
    </source>
</evidence>
<organism evidence="2 3">
    <name type="scientific">Pseudaquabacterium rugosum</name>
    <dbReference type="NCBI Taxonomy" id="2984194"/>
    <lineage>
        <taxon>Bacteria</taxon>
        <taxon>Pseudomonadati</taxon>
        <taxon>Pseudomonadota</taxon>
        <taxon>Betaproteobacteria</taxon>
        <taxon>Burkholderiales</taxon>
        <taxon>Sphaerotilaceae</taxon>
        <taxon>Pseudaquabacterium</taxon>
    </lineage>
</organism>
<evidence type="ECO:0000256" key="1">
    <source>
        <dbReference type="SAM" id="SignalP"/>
    </source>
</evidence>
<protein>
    <submittedName>
        <fullName evidence="2">Transporter</fullName>
    </submittedName>
</protein>
<evidence type="ECO:0000313" key="2">
    <source>
        <dbReference type="EMBL" id="MEK8028851.1"/>
    </source>
</evidence>
<gene>
    <name evidence="2" type="ORF">AACH11_23070</name>
</gene>
<dbReference type="RefSeq" id="WP_341376639.1">
    <property type="nucleotide sequence ID" value="NZ_JBBUTF010000032.1"/>
</dbReference>
<reference evidence="2 3" key="1">
    <citation type="submission" date="2024-04" db="EMBL/GenBank/DDBJ databases">
        <title>Novel species of the genus Ideonella isolated from streams.</title>
        <authorList>
            <person name="Lu H."/>
        </authorList>
    </citation>
    <scope>NUCLEOTIDE SEQUENCE [LARGE SCALE GENOMIC DNA]</scope>
    <source>
        <strain evidence="2 3">BYS139W</strain>
    </source>
</reference>
<dbReference type="Proteomes" id="UP001368500">
    <property type="component" value="Unassembled WGS sequence"/>
</dbReference>
<name>A0ABU9BGB9_9BURK</name>
<proteinExistence type="predicted"/>
<feature type="signal peptide" evidence="1">
    <location>
        <begin position="1"/>
        <end position="50"/>
    </location>
</feature>
<feature type="chain" id="PRO_5047457030" evidence="1">
    <location>
        <begin position="51"/>
        <end position="323"/>
    </location>
</feature>
<sequence>MRLSKTLKPLKTLSSTVSTTHRPAATAARATGLALSALAALTAIPPAAHATEGGLTTAAAGAEGFLAGALPPPGSYGLVYVNHYRADRFNNGDGDSAVPGFKVRATAVVGRVVWMSDTPVAGGQFGAYGVLPLVDLKVDAAGASDSRTALGDPELGALVAWHGPEWHHAAALAVVAPTGAYDRTRLANTGNHHWTLRPVFVASYLNAAGLDASAKITYSINGRNDDTDYRSGQYLHADFNLGQRVAPDWQVGLQGMLIHQTTDDKQAGAVVGDGMRTRVLALGPAVRWQSPAGVSLEAKVLKETAARWHTQGTALWLKAVWKL</sequence>